<organism evidence="1">
    <name type="scientific">marine sediment metagenome</name>
    <dbReference type="NCBI Taxonomy" id="412755"/>
    <lineage>
        <taxon>unclassified sequences</taxon>
        <taxon>metagenomes</taxon>
        <taxon>ecological metagenomes</taxon>
    </lineage>
</organism>
<name>X1S1A4_9ZZZZ</name>
<sequence length="35" mass="3709">VVPTTAYRSRSTIAIATNGSKGVAFRIQPKGARYA</sequence>
<reference evidence="1" key="1">
    <citation type="journal article" date="2014" name="Front. Microbiol.">
        <title>High frequency of phylogenetically diverse reductive dehalogenase-homologous genes in deep subseafloor sedimentary metagenomes.</title>
        <authorList>
            <person name="Kawai M."/>
            <person name="Futagami T."/>
            <person name="Toyoda A."/>
            <person name="Takaki Y."/>
            <person name="Nishi S."/>
            <person name="Hori S."/>
            <person name="Arai W."/>
            <person name="Tsubouchi T."/>
            <person name="Morono Y."/>
            <person name="Uchiyama I."/>
            <person name="Ito T."/>
            <person name="Fujiyama A."/>
            <person name="Inagaki F."/>
            <person name="Takami H."/>
        </authorList>
    </citation>
    <scope>NUCLEOTIDE SEQUENCE</scope>
    <source>
        <strain evidence="1">Expedition CK06-06</strain>
    </source>
</reference>
<dbReference type="EMBL" id="BARW01010054">
    <property type="protein sequence ID" value="GAI86817.1"/>
    <property type="molecule type" value="Genomic_DNA"/>
</dbReference>
<comment type="caution">
    <text evidence="1">The sequence shown here is derived from an EMBL/GenBank/DDBJ whole genome shotgun (WGS) entry which is preliminary data.</text>
</comment>
<feature type="non-terminal residue" evidence="1">
    <location>
        <position position="1"/>
    </location>
</feature>
<proteinExistence type="predicted"/>
<accession>X1S1A4</accession>
<protein>
    <submittedName>
        <fullName evidence="1">Uncharacterized protein</fullName>
    </submittedName>
</protein>
<gene>
    <name evidence="1" type="ORF">S12H4_19966</name>
</gene>
<evidence type="ECO:0000313" key="1">
    <source>
        <dbReference type="EMBL" id="GAI86817.1"/>
    </source>
</evidence>
<dbReference type="AlphaFoldDB" id="X1S1A4"/>